<dbReference type="KEGG" id="dap:Dacet_2613"/>
<dbReference type="InParanoid" id="D4H515"/>
<dbReference type="PANTHER" id="PTHR42988">
    <property type="entry name" value="PHOSPHOHYDROLASE"/>
    <property type="match status" value="1"/>
</dbReference>
<evidence type="ECO:0000256" key="3">
    <source>
        <dbReference type="ARBA" id="ARBA00023004"/>
    </source>
</evidence>
<keyword evidence="2" id="KW-0378">Hydrolase</keyword>
<accession>D4H515</accession>
<keyword evidence="7" id="KW-1185">Reference proteome</keyword>
<dbReference type="HOGENOM" id="CLU_033792_2_1_0"/>
<sequence length="432" mass="47164" precursor="true">MYQISRRNFLRTSIVLSAGMSLGVSGCGGDSDDNPASARFAVLSDPHIYDPSLGTTGTAFETYLSSDRKMLAESVEILEAVVNDLTKADLNFVLVPGDLTKDGEYICHEKFISIMSALQDKGVKVYVVPGNHDINNPHAVSFDGNSTSHVPSVTSEDFEKLYDDFGYGKAKYRDSNSLSYVAELTGNVWLFAIDSCKYDNNDTYPETSGAISDETFEWLSEKLAEAERKGKLCIGMLHHNVIPHFSAQTTFFSEYVVDDYDVMGKKLADAGLGIIFTGHFHAQDIIRAEYDTSTLYEVETGSTVTAPCPYRIIDLDIRNAALTIESHTVESIPSVDNFNTYKTNFTASGMLDLYTALLPSYGIDPSVAPAASEIHVMHYAGDEKYSDLSTTADAIIQSLLTSGDTDAVTLGYALTDWAADNAPNDNDTNITL</sequence>
<protein>
    <submittedName>
        <fullName evidence="6">Metallophosphoesterase</fullName>
    </submittedName>
</protein>
<dbReference type="GO" id="GO:0046872">
    <property type="term" value="F:metal ion binding"/>
    <property type="evidence" value="ECO:0007669"/>
    <property type="project" value="UniProtKB-KW"/>
</dbReference>
<evidence type="ECO:0000259" key="5">
    <source>
        <dbReference type="Pfam" id="PF00149"/>
    </source>
</evidence>
<dbReference type="SUPFAM" id="SSF56300">
    <property type="entry name" value="Metallo-dependent phosphatases"/>
    <property type="match status" value="1"/>
</dbReference>
<dbReference type="STRING" id="522772.Dacet_2613"/>
<evidence type="ECO:0000313" key="6">
    <source>
        <dbReference type="EMBL" id="ADD69371.1"/>
    </source>
</evidence>
<feature type="domain" description="Calcineurin-like phosphoesterase" evidence="5">
    <location>
        <begin position="39"/>
        <end position="282"/>
    </location>
</feature>
<name>D4H515_DENA2</name>
<dbReference type="InterPro" id="IPR004843">
    <property type="entry name" value="Calcineurin-like_PHP"/>
</dbReference>
<dbReference type="InterPro" id="IPR006311">
    <property type="entry name" value="TAT_signal"/>
</dbReference>
<dbReference type="eggNOG" id="COG1409">
    <property type="taxonomic scope" value="Bacteria"/>
</dbReference>
<dbReference type="PROSITE" id="PS51318">
    <property type="entry name" value="TAT"/>
    <property type="match status" value="1"/>
</dbReference>
<dbReference type="GO" id="GO:0016787">
    <property type="term" value="F:hydrolase activity"/>
    <property type="evidence" value="ECO:0007669"/>
    <property type="project" value="UniProtKB-KW"/>
</dbReference>
<gene>
    <name evidence="6" type="ordered locus">Dacet_2613</name>
</gene>
<dbReference type="RefSeq" id="WP_013011868.1">
    <property type="nucleotide sequence ID" value="NC_013943.1"/>
</dbReference>
<evidence type="ECO:0000256" key="1">
    <source>
        <dbReference type="ARBA" id="ARBA00022723"/>
    </source>
</evidence>
<dbReference type="PANTHER" id="PTHR42988:SF2">
    <property type="entry name" value="CYCLIC NUCLEOTIDE PHOSPHODIESTERASE CBUA0032-RELATED"/>
    <property type="match status" value="1"/>
</dbReference>
<reference evidence="6 7" key="1">
    <citation type="journal article" date="2010" name="Stand. Genomic Sci.">
        <title>Complete genome sequence of Denitrovibrio acetiphilus type strain (N2460).</title>
        <authorList>
            <person name="Kiss H."/>
            <person name="Lang E."/>
            <person name="Lapidus A."/>
            <person name="Copeland A."/>
            <person name="Nolan M."/>
            <person name="Glavina Del Rio T."/>
            <person name="Chen F."/>
            <person name="Lucas S."/>
            <person name="Tice H."/>
            <person name="Cheng J.F."/>
            <person name="Han C."/>
            <person name="Goodwin L."/>
            <person name="Pitluck S."/>
            <person name="Liolios K."/>
            <person name="Pati A."/>
            <person name="Ivanova N."/>
            <person name="Mavromatis K."/>
            <person name="Chen A."/>
            <person name="Palaniappan K."/>
            <person name="Land M."/>
            <person name="Hauser L."/>
            <person name="Chang Y.J."/>
            <person name="Jeffries C.D."/>
            <person name="Detter J.C."/>
            <person name="Brettin T."/>
            <person name="Spring S."/>
            <person name="Rohde M."/>
            <person name="Goker M."/>
            <person name="Woyke T."/>
            <person name="Bristow J."/>
            <person name="Eisen J.A."/>
            <person name="Markowitz V."/>
            <person name="Hugenholtz P."/>
            <person name="Kyrpides N.C."/>
            <person name="Klenk H.P."/>
        </authorList>
    </citation>
    <scope>NUCLEOTIDE SEQUENCE [LARGE SCALE GENOMIC DNA]</scope>
    <source>
        <strain evidence="7">DSM 12809 / NBRC 114555 / N2460</strain>
    </source>
</reference>
<dbReference type="Gene3D" id="3.60.21.10">
    <property type="match status" value="1"/>
</dbReference>
<evidence type="ECO:0000256" key="2">
    <source>
        <dbReference type="ARBA" id="ARBA00022801"/>
    </source>
</evidence>
<dbReference type="PROSITE" id="PS51257">
    <property type="entry name" value="PROKAR_LIPOPROTEIN"/>
    <property type="match status" value="1"/>
</dbReference>
<dbReference type="InterPro" id="IPR050884">
    <property type="entry name" value="CNP_phosphodiesterase-III"/>
</dbReference>
<comment type="similarity">
    <text evidence="4">Belongs to the cyclic nucleotide phosphodiesterase class-III family.</text>
</comment>
<dbReference type="Pfam" id="PF00149">
    <property type="entry name" value="Metallophos"/>
    <property type="match status" value="1"/>
</dbReference>
<dbReference type="OrthoDB" id="9773856at2"/>
<evidence type="ECO:0000256" key="4">
    <source>
        <dbReference type="ARBA" id="ARBA00025742"/>
    </source>
</evidence>
<dbReference type="EMBL" id="CP001968">
    <property type="protein sequence ID" value="ADD69371.1"/>
    <property type="molecule type" value="Genomic_DNA"/>
</dbReference>
<keyword evidence="1" id="KW-0479">Metal-binding</keyword>
<evidence type="ECO:0000313" key="7">
    <source>
        <dbReference type="Proteomes" id="UP000002012"/>
    </source>
</evidence>
<proteinExistence type="inferred from homology"/>
<dbReference type="InterPro" id="IPR029052">
    <property type="entry name" value="Metallo-depent_PP-like"/>
</dbReference>
<dbReference type="PaxDb" id="522772-Dacet_2613"/>
<dbReference type="Proteomes" id="UP000002012">
    <property type="component" value="Chromosome"/>
</dbReference>
<organism evidence="6 7">
    <name type="scientific">Denitrovibrio acetiphilus (strain DSM 12809 / NBRC 114555 / N2460)</name>
    <dbReference type="NCBI Taxonomy" id="522772"/>
    <lineage>
        <taxon>Bacteria</taxon>
        <taxon>Pseudomonadati</taxon>
        <taxon>Deferribacterota</taxon>
        <taxon>Deferribacteres</taxon>
        <taxon>Deferribacterales</taxon>
        <taxon>Geovibrionaceae</taxon>
        <taxon>Denitrovibrio</taxon>
    </lineage>
</organism>
<dbReference type="AlphaFoldDB" id="D4H515"/>
<keyword evidence="3" id="KW-0408">Iron</keyword>